<sequence length="99" mass="11230">MTYDKSSHIGHMIARIPFAHFGSDGTSVMTGKINSVVAQLKKKNLLMTSVHCIAHRLHLAGQDVAKEVVYFKEYVNMKLFANNYRIIQTNAKPEAYARY</sequence>
<proteinExistence type="predicted"/>
<accession>U9UM72</accession>
<dbReference type="HOGENOM" id="CLU_2321553_0_0_1"/>
<gene>
    <name evidence="1" type="ORF">GLOINDRAFT_18131</name>
</gene>
<dbReference type="EMBL" id="KI276986">
    <property type="protein sequence ID" value="ESA20802.1"/>
    <property type="molecule type" value="Genomic_DNA"/>
</dbReference>
<protein>
    <submittedName>
        <fullName evidence="1">Uncharacterized protein</fullName>
    </submittedName>
</protein>
<name>U9UM72_RHIID</name>
<dbReference type="PANTHER" id="PTHR46880">
    <property type="entry name" value="RAS-ASSOCIATING DOMAIN-CONTAINING PROTEIN"/>
    <property type="match status" value="1"/>
</dbReference>
<organism evidence="1">
    <name type="scientific">Rhizophagus irregularis (strain DAOM 181602 / DAOM 197198 / MUCL 43194)</name>
    <name type="common">Arbuscular mycorrhizal fungus</name>
    <name type="synonym">Glomus intraradices</name>
    <dbReference type="NCBI Taxonomy" id="747089"/>
    <lineage>
        <taxon>Eukaryota</taxon>
        <taxon>Fungi</taxon>
        <taxon>Fungi incertae sedis</taxon>
        <taxon>Mucoromycota</taxon>
        <taxon>Glomeromycotina</taxon>
        <taxon>Glomeromycetes</taxon>
        <taxon>Glomerales</taxon>
        <taxon>Glomeraceae</taxon>
        <taxon>Rhizophagus</taxon>
    </lineage>
</organism>
<dbReference type="AlphaFoldDB" id="U9UM72"/>
<reference evidence="1" key="1">
    <citation type="submission" date="2013-07" db="EMBL/GenBank/DDBJ databases">
        <title>The genome of an arbuscular mycorrhizal fungus provides insights into the evolution of the oldest plant symbiosis.</title>
        <authorList>
            <consortium name="DOE Joint Genome Institute"/>
            <person name="Tisserant E."/>
            <person name="Malbreil M."/>
            <person name="Kuo A."/>
            <person name="Kohler A."/>
            <person name="Symeonidi A."/>
            <person name="Balestrini R."/>
            <person name="Charron P."/>
            <person name="Duensing N."/>
            <person name="Frei-dit-Frey N."/>
            <person name="Gianinazzi-Pearson V."/>
            <person name="Gilbert B."/>
            <person name="Handa Y."/>
            <person name="Hijri M."/>
            <person name="Kaul R."/>
            <person name="Kawaguchi M."/>
            <person name="Krajinski F."/>
            <person name="Lammers P."/>
            <person name="Lapierre D."/>
            <person name="Masclaux F.G."/>
            <person name="Murat C."/>
            <person name="Morin E."/>
            <person name="Ndikumana S."/>
            <person name="Pagni M."/>
            <person name="Petitpierre D."/>
            <person name="Requena N."/>
            <person name="Rosikiewicz P."/>
            <person name="Riley R."/>
            <person name="Saito K."/>
            <person name="San Clemente H."/>
            <person name="Shapiro H."/>
            <person name="van Tuinen D."/>
            <person name="Becard G."/>
            <person name="Bonfante P."/>
            <person name="Paszkowski U."/>
            <person name="Shachar-Hill Y."/>
            <person name="Young J.P."/>
            <person name="Sanders I.R."/>
            <person name="Henrissat B."/>
            <person name="Rensing S.A."/>
            <person name="Grigoriev I.V."/>
            <person name="Corradi N."/>
            <person name="Roux C."/>
            <person name="Martin F."/>
        </authorList>
    </citation>
    <scope>NUCLEOTIDE SEQUENCE</scope>
    <source>
        <strain evidence="1">DAOM 197198</strain>
    </source>
</reference>
<evidence type="ECO:0000313" key="1">
    <source>
        <dbReference type="EMBL" id="ESA20802.1"/>
    </source>
</evidence>
<dbReference type="VEuPathDB" id="FungiDB:RhiirFUN_022464"/>
<dbReference type="PANTHER" id="PTHR46880:SF5">
    <property type="entry name" value="DUF4371 DOMAIN-CONTAINING PROTEIN"/>
    <property type="match status" value="1"/>
</dbReference>